<dbReference type="PIRSF" id="PIRSF021292">
    <property type="entry name" value="Competence_ComGD"/>
    <property type="match status" value="1"/>
</dbReference>
<dbReference type="NCBIfam" id="NF040982">
    <property type="entry name" value="ComGD"/>
    <property type="match status" value="1"/>
</dbReference>
<dbReference type="EMBL" id="JAAROP010000023">
    <property type="protein sequence ID" value="MBC1324027.1"/>
    <property type="molecule type" value="Genomic_DNA"/>
</dbReference>
<dbReference type="GO" id="GO:0009986">
    <property type="term" value="C:cell surface"/>
    <property type="evidence" value="ECO:0007669"/>
    <property type="project" value="UniProtKB-SubCell"/>
</dbReference>
<gene>
    <name evidence="4" type="ORF">HB853_13970</name>
</gene>
<evidence type="ECO:0000256" key="2">
    <source>
        <dbReference type="ARBA" id="ARBA00023287"/>
    </source>
</evidence>
<dbReference type="InterPro" id="IPR016785">
    <property type="entry name" value="ComGD"/>
</dbReference>
<name>A0A7X0W6F7_LISWE</name>
<dbReference type="GO" id="GO:0030420">
    <property type="term" value="P:establishment of competence for transformation"/>
    <property type="evidence" value="ECO:0007669"/>
    <property type="project" value="UniProtKB-KW"/>
</dbReference>
<evidence type="ECO:0000256" key="1">
    <source>
        <dbReference type="ARBA" id="ARBA00004241"/>
    </source>
</evidence>
<proteinExistence type="predicted"/>
<organism evidence="4 5">
    <name type="scientific">Listeria welshimeri</name>
    <dbReference type="NCBI Taxonomy" id="1643"/>
    <lineage>
        <taxon>Bacteria</taxon>
        <taxon>Bacillati</taxon>
        <taxon>Bacillota</taxon>
        <taxon>Bacilli</taxon>
        <taxon>Bacillales</taxon>
        <taxon>Listeriaceae</taxon>
        <taxon>Listeria</taxon>
    </lineage>
</organism>
<dbReference type="Proteomes" id="UP000522007">
    <property type="component" value="Unassembled WGS sequence"/>
</dbReference>
<evidence type="ECO:0000256" key="3">
    <source>
        <dbReference type="SAM" id="Phobius"/>
    </source>
</evidence>
<comment type="subcellular location">
    <subcellularLocation>
        <location evidence="1">Cell surface</location>
    </subcellularLocation>
</comment>
<sequence>MKNNAFTLLEMLLVLSISLTMITLTIYPISTTLSSLTEKQLLEEVKAAIYFAQLNAITTSNDTVISFQPEINQFSSSTATSALTNIQFDNSLKINHIKPEKFRFSGLDGSINRFATVHFSGKKQTYKLIFQIGKGRFRIEAN</sequence>
<protein>
    <submittedName>
        <fullName evidence="4">Type II secretion system protein</fullName>
    </submittedName>
</protein>
<dbReference type="InterPro" id="IPR012902">
    <property type="entry name" value="N_methyl_site"/>
</dbReference>
<dbReference type="NCBIfam" id="TIGR02532">
    <property type="entry name" value="IV_pilin_GFxxxE"/>
    <property type="match status" value="1"/>
</dbReference>
<reference evidence="4 5" key="1">
    <citation type="submission" date="2020-03" db="EMBL/GenBank/DDBJ databases">
        <title>Soil Listeria distribution.</title>
        <authorList>
            <person name="Liao J."/>
            <person name="Wiedmann M."/>
        </authorList>
    </citation>
    <scope>NUCLEOTIDE SEQUENCE [LARGE SCALE GENOMIC DNA]</scope>
    <source>
        <strain evidence="4 5">FSL L7-1829</strain>
    </source>
</reference>
<feature type="transmembrane region" description="Helical" evidence="3">
    <location>
        <begin position="12"/>
        <end position="30"/>
    </location>
</feature>
<keyword evidence="2" id="KW-0178">Competence</keyword>
<keyword evidence="3" id="KW-1133">Transmembrane helix</keyword>
<evidence type="ECO:0000313" key="4">
    <source>
        <dbReference type="EMBL" id="MBC1324027.1"/>
    </source>
</evidence>
<comment type="caution">
    <text evidence="4">The sequence shown here is derived from an EMBL/GenBank/DDBJ whole genome shotgun (WGS) entry which is preliminary data.</text>
</comment>
<keyword evidence="3" id="KW-0812">Transmembrane</keyword>
<dbReference type="RefSeq" id="WP_011702159.1">
    <property type="nucleotide sequence ID" value="NZ_CBCSAN010000001.1"/>
</dbReference>
<evidence type="ECO:0000313" key="5">
    <source>
        <dbReference type="Proteomes" id="UP000522007"/>
    </source>
</evidence>
<dbReference type="AlphaFoldDB" id="A0A7X0W6F7"/>
<dbReference type="OMA" id="PNENQFI"/>
<dbReference type="GeneID" id="61189235"/>
<accession>A0A7X0W6F7</accession>
<keyword evidence="3" id="KW-0472">Membrane</keyword>